<protein>
    <submittedName>
        <fullName evidence="2">Uncharacterized protein</fullName>
    </submittedName>
</protein>
<feature type="non-terminal residue" evidence="2">
    <location>
        <position position="57"/>
    </location>
</feature>
<proteinExistence type="predicted"/>
<evidence type="ECO:0000256" key="1">
    <source>
        <dbReference type="SAM" id="MobiDB-lite"/>
    </source>
</evidence>
<reference evidence="2" key="1">
    <citation type="submission" date="2020-02" db="EMBL/GenBank/DDBJ databases">
        <authorList>
            <person name="Meier V. D."/>
        </authorList>
    </citation>
    <scope>NUCLEOTIDE SEQUENCE</scope>
    <source>
        <strain evidence="2">AVDCRST_MAG44</strain>
    </source>
</reference>
<accession>A0A6J4S973</accession>
<feature type="compositionally biased region" description="Polar residues" evidence="1">
    <location>
        <begin position="1"/>
        <end position="26"/>
    </location>
</feature>
<name>A0A6J4S973_9SPHN</name>
<evidence type="ECO:0000313" key="2">
    <source>
        <dbReference type="EMBL" id="CAA9488497.1"/>
    </source>
</evidence>
<gene>
    <name evidence="2" type="ORF">AVDCRST_MAG44-53</name>
</gene>
<dbReference type="AlphaFoldDB" id="A0A6J4S973"/>
<sequence>WTPTTGSTSRNGQLKSRRQPPQQATPASRKLTAACSGPTSSAQALDPDRSMRTAWSA</sequence>
<organism evidence="2">
    <name type="scientific">uncultured Sphingomonas sp</name>
    <dbReference type="NCBI Taxonomy" id="158754"/>
    <lineage>
        <taxon>Bacteria</taxon>
        <taxon>Pseudomonadati</taxon>
        <taxon>Pseudomonadota</taxon>
        <taxon>Alphaproteobacteria</taxon>
        <taxon>Sphingomonadales</taxon>
        <taxon>Sphingomonadaceae</taxon>
        <taxon>Sphingomonas</taxon>
        <taxon>environmental samples</taxon>
    </lineage>
</organism>
<feature type="non-terminal residue" evidence="2">
    <location>
        <position position="1"/>
    </location>
</feature>
<dbReference type="EMBL" id="CADCVY010000005">
    <property type="protein sequence ID" value="CAA9488497.1"/>
    <property type="molecule type" value="Genomic_DNA"/>
</dbReference>
<feature type="region of interest" description="Disordered" evidence="1">
    <location>
        <begin position="1"/>
        <end position="57"/>
    </location>
</feature>